<evidence type="ECO:0000256" key="1">
    <source>
        <dbReference type="ARBA" id="ARBA00004141"/>
    </source>
</evidence>
<evidence type="ECO:0000313" key="8">
    <source>
        <dbReference type="Proteomes" id="UP001500279"/>
    </source>
</evidence>
<name>A0ABN1KBY8_9BURK</name>
<feature type="transmembrane region" description="Helical" evidence="5">
    <location>
        <begin position="51"/>
        <end position="68"/>
    </location>
</feature>
<dbReference type="Gene3D" id="1.20.1540.10">
    <property type="entry name" value="Rhomboid-like"/>
    <property type="match status" value="1"/>
</dbReference>
<feature type="transmembrane region" description="Helical" evidence="5">
    <location>
        <begin position="12"/>
        <end position="31"/>
    </location>
</feature>
<keyword evidence="8" id="KW-1185">Reference proteome</keyword>
<feature type="transmembrane region" description="Helical" evidence="5">
    <location>
        <begin position="141"/>
        <end position="158"/>
    </location>
</feature>
<sequence length="192" mass="21271">MLICTAAYFLDLLIRSFTGFSLNLWMALWPLGNGIFMPWQPFTYALVQQDITALLFNMLGMWMFGGELERLWGQKRYAQFLFAAVIAASVCYLLLSLATGARAPFIGSSPVIYAMLAASAILFPNRTIMPLIPPIPMKQRTYVLAFGAVMLALGLSSLGGIAPFAQLGGALGAWLIIRFWRGQAPFPPRKRR</sequence>
<accession>A0ABN1KBY8</accession>
<feature type="domain" description="Peptidase S54 rhomboid" evidence="6">
    <location>
        <begin position="38"/>
        <end position="177"/>
    </location>
</feature>
<dbReference type="InterPro" id="IPR022764">
    <property type="entry name" value="Peptidase_S54_rhomboid_dom"/>
</dbReference>
<dbReference type="SUPFAM" id="SSF144091">
    <property type="entry name" value="Rhomboid-like"/>
    <property type="match status" value="1"/>
</dbReference>
<reference evidence="7 8" key="1">
    <citation type="journal article" date="2019" name="Int. J. Syst. Evol. Microbiol.">
        <title>The Global Catalogue of Microorganisms (GCM) 10K type strain sequencing project: providing services to taxonomists for standard genome sequencing and annotation.</title>
        <authorList>
            <consortium name="The Broad Institute Genomics Platform"/>
            <consortium name="The Broad Institute Genome Sequencing Center for Infectious Disease"/>
            <person name="Wu L."/>
            <person name="Ma J."/>
        </authorList>
    </citation>
    <scope>NUCLEOTIDE SEQUENCE [LARGE SCALE GENOMIC DNA]</scope>
    <source>
        <strain evidence="7 8">JCM 15503</strain>
    </source>
</reference>
<dbReference type="InterPro" id="IPR013861">
    <property type="entry name" value="TMEM115/Pdh1/Rbl19"/>
</dbReference>
<proteinExistence type="predicted"/>
<evidence type="ECO:0000256" key="5">
    <source>
        <dbReference type="SAM" id="Phobius"/>
    </source>
</evidence>
<dbReference type="InterPro" id="IPR035952">
    <property type="entry name" value="Rhomboid-like_sf"/>
</dbReference>
<dbReference type="RefSeq" id="WP_233447043.1">
    <property type="nucleotide sequence ID" value="NZ_VIDT01001168.1"/>
</dbReference>
<feature type="transmembrane region" description="Helical" evidence="5">
    <location>
        <begin position="111"/>
        <end position="129"/>
    </location>
</feature>
<keyword evidence="2 5" id="KW-0812">Transmembrane</keyword>
<dbReference type="SMART" id="SM01160">
    <property type="entry name" value="DUF1751"/>
    <property type="match status" value="1"/>
</dbReference>
<protein>
    <recommendedName>
        <fullName evidence="6">Peptidase S54 rhomboid domain-containing protein</fullName>
    </recommendedName>
</protein>
<evidence type="ECO:0000313" key="7">
    <source>
        <dbReference type="EMBL" id="GAA0761760.1"/>
    </source>
</evidence>
<organism evidence="7 8">
    <name type="scientific">Ideonella azotifigens</name>
    <dbReference type="NCBI Taxonomy" id="513160"/>
    <lineage>
        <taxon>Bacteria</taxon>
        <taxon>Pseudomonadati</taxon>
        <taxon>Pseudomonadota</taxon>
        <taxon>Betaproteobacteria</taxon>
        <taxon>Burkholderiales</taxon>
        <taxon>Sphaerotilaceae</taxon>
        <taxon>Ideonella</taxon>
    </lineage>
</organism>
<evidence type="ECO:0000259" key="6">
    <source>
        <dbReference type="Pfam" id="PF01694"/>
    </source>
</evidence>
<keyword evidence="3 5" id="KW-1133">Transmembrane helix</keyword>
<evidence type="ECO:0000256" key="3">
    <source>
        <dbReference type="ARBA" id="ARBA00022989"/>
    </source>
</evidence>
<keyword evidence="4 5" id="KW-0472">Membrane</keyword>
<dbReference type="Proteomes" id="UP001500279">
    <property type="component" value="Unassembled WGS sequence"/>
</dbReference>
<dbReference type="EMBL" id="BAAAEW010000033">
    <property type="protein sequence ID" value="GAA0761760.1"/>
    <property type="molecule type" value="Genomic_DNA"/>
</dbReference>
<dbReference type="PANTHER" id="PTHR13377:SF3">
    <property type="entry name" value="TRANSMEMBRANE PROTEIN 115"/>
    <property type="match status" value="1"/>
</dbReference>
<dbReference type="Pfam" id="PF01694">
    <property type="entry name" value="Rhomboid"/>
    <property type="match status" value="1"/>
</dbReference>
<gene>
    <name evidence="7" type="ORF">GCM10009107_45470</name>
</gene>
<evidence type="ECO:0000256" key="4">
    <source>
        <dbReference type="ARBA" id="ARBA00023136"/>
    </source>
</evidence>
<comment type="subcellular location">
    <subcellularLocation>
        <location evidence="1">Membrane</location>
        <topology evidence="1">Multi-pass membrane protein</topology>
    </subcellularLocation>
</comment>
<feature type="transmembrane region" description="Helical" evidence="5">
    <location>
        <begin position="80"/>
        <end position="99"/>
    </location>
</feature>
<evidence type="ECO:0000256" key="2">
    <source>
        <dbReference type="ARBA" id="ARBA00022692"/>
    </source>
</evidence>
<comment type="caution">
    <text evidence="7">The sequence shown here is derived from an EMBL/GenBank/DDBJ whole genome shotgun (WGS) entry which is preliminary data.</text>
</comment>
<dbReference type="PANTHER" id="PTHR13377">
    <property type="entry name" value="PLACENTAL PROTEIN 6"/>
    <property type="match status" value="1"/>
</dbReference>